<name>A0A931CLD4_9MICC</name>
<reference evidence="3 4" key="1">
    <citation type="submission" date="2020-11" db="EMBL/GenBank/DDBJ databases">
        <title>Arthrobacter antarcticus sp. nov., isolated from Antarctic Soil.</title>
        <authorList>
            <person name="Li J."/>
        </authorList>
    </citation>
    <scope>NUCLEOTIDE SEQUENCE [LARGE SCALE GENOMIC DNA]</scope>
    <source>
        <strain evidence="3 4">Z1-20</strain>
    </source>
</reference>
<sequence length="1190" mass="122742">MPAAVSVTAVVIAHNGSKYLPRILAAVAAQTRPADAVFGADTGSSDGSLKLLEDALGKGKVITHSSFRGGFGSAVQDVVRQLSAPAQTEGEHEWLWLLHDDSAPAPDALAELLQAVERAPSVTVAGCKQLDWDEPRKLIDVGLSASRWAERVTLIDRDEHDQGQHDGRSDVFAVNSAGMLVRRDIWEKLDGFDPAVPGTGDDIDFCWRNRLAGHRVVVVPRAGMRHVSRRQRSVASPKAARKAEVHLRLKHAPLWQVPFLAIGALLGGVFRLLAGIVLKEPGYGARQFTGTCAALARPLILRRSRAAAARTRVLPRSVMGALQAGDREIRSHRRSLLDSFTDADADADDPAGDGSVQFVPSGDAADDFAALSTANRLPPATGAVAAVVLLLAVGLLCLYRLVGAGAVAGGGLLPLSAGLGGIWHNASTWWIAVGAGLPGHGDPFGYVLWLLALAGLGNGSAAVAWLLILALPLAGLGAWFAAGALTRHRWARFAAAVIWASAPALQIAIGQGRLGALLAHILIPWVLLGLIRAVGGSVLRRGAAVQPPARRSAAGPSRTIIVGPGRPGSGHVPSWTAAAAAGLGLAIITASAPSLLPGAVVGIILAMVFLRRRGRTLFWALLPSIALFVPFVISTLNQPRAIFADPGVPLAYTNAPLWQQILGQPVRIGSGAGINSLSWFPGGAFPWALTAMIVVGGPVLSLAVCALLIKTRRAGLVRALWGVAVLALLSGFFSASIAVALGGTSLVTPFSGPSVSLTAFALLAAALLGVDALLQGARSSARSPAGARRSGAFRGTAVLISVFLVISPVASLSLWVAQNLAHGADQRTTAADPARAPLGQDAGTQSDITNLGVETGPTDEQYGVSTLVRPGSARTLPATATDRGNGPERARTLVLSINSDASVSAALMRGAGTTMDSLSTIASARGITGAPGAESVQGDDPAGASIRQAVATIMAGTGVDPRPQLTELGVGFVVLHNGDTAAELMASQIEAVPGLATVGPTDVGWLWRVTPDAVSGPTPEVGSRVRITDPSGVTLSYLPSDVLNVDTQIMPGAADRRLVLAERADAGWAAWLDGRQLASRTSDWAQAFTLPASGGHLVVRYENPWAGLWSILQIVVLGLTVLMAIPMPARRRRSSAGSTVASVVGNRSSDPVADGDATVEAGAGAPAARDALTKAAADYESALGKVGTHG</sequence>
<evidence type="ECO:0000313" key="3">
    <source>
        <dbReference type="EMBL" id="MBG0738290.1"/>
    </source>
</evidence>
<feature type="transmembrane region" description="Helical" evidence="2">
    <location>
        <begin position="516"/>
        <end position="535"/>
    </location>
</feature>
<evidence type="ECO:0000256" key="1">
    <source>
        <dbReference type="SAM" id="MobiDB-lite"/>
    </source>
</evidence>
<dbReference type="SUPFAM" id="SSF53448">
    <property type="entry name" value="Nucleotide-diphospho-sugar transferases"/>
    <property type="match status" value="1"/>
</dbReference>
<feature type="region of interest" description="Disordered" evidence="1">
    <location>
        <begin position="828"/>
        <end position="864"/>
    </location>
</feature>
<dbReference type="InterPro" id="IPR050834">
    <property type="entry name" value="Glycosyltransf_2"/>
</dbReference>
<feature type="transmembrane region" description="Helical" evidence="2">
    <location>
        <begin position="795"/>
        <end position="817"/>
    </location>
</feature>
<evidence type="ECO:0000313" key="4">
    <source>
        <dbReference type="Proteomes" id="UP000655366"/>
    </source>
</evidence>
<feature type="transmembrane region" description="Helical" evidence="2">
    <location>
        <begin position="406"/>
        <end position="423"/>
    </location>
</feature>
<feature type="transmembrane region" description="Helical" evidence="2">
    <location>
        <begin position="617"/>
        <end position="636"/>
    </location>
</feature>
<feature type="transmembrane region" description="Helical" evidence="2">
    <location>
        <begin position="755"/>
        <end position="774"/>
    </location>
</feature>
<feature type="transmembrane region" description="Helical" evidence="2">
    <location>
        <begin position="380"/>
        <end position="399"/>
    </location>
</feature>
<dbReference type="Proteomes" id="UP000655366">
    <property type="component" value="Unassembled WGS sequence"/>
</dbReference>
<feature type="transmembrane region" description="Helical" evidence="2">
    <location>
        <begin position="721"/>
        <end position="743"/>
    </location>
</feature>
<dbReference type="InterPro" id="IPR029044">
    <property type="entry name" value="Nucleotide-diphossugar_trans"/>
</dbReference>
<feature type="transmembrane region" description="Helical" evidence="2">
    <location>
        <begin position="577"/>
        <end position="610"/>
    </location>
</feature>
<protein>
    <submittedName>
        <fullName evidence="3">Glycosyltransferase family 2 protein</fullName>
    </submittedName>
</protein>
<keyword evidence="2" id="KW-0472">Membrane</keyword>
<feature type="region of interest" description="Disordered" evidence="1">
    <location>
        <begin position="1136"/>
        <end position="1158"/>
    </location>
</feature>
<dbReference type="AlphaFoldDB" id="A0A931CLD4"/>
<feature type="transmembrane region" description="Helical" evidence="2">
    <location>
        <begin position="685"/>
        <end position="709"/>
    </location>
</feature>
<dbReference type="RefSeq" id="WP_196395383.1">
    <property type="nucleotide sequence ID" value="NZ_JADNYM010000003.1"/>
</dbReference>
<evidence type="ECO:0000256" key="2">
    <source>
        <dbReference type="SAM" id="Phobius"/>
    </source>
</evidence>
<keyword evidence="2" id="KW-0812">Transmembrane</keyword>
<dbReference type="PANTHER" id="PTHR43685:SF3">
    <property type="entry name" value="SLR2126 PROTEIN"/>
    <property type="match status" value="1"/>
</dbReference>
<gene>
    <name evidence="3" type="ORF">IV500_02435</name>
</gene>
<comment type="caution">
    <text evidence="3">The sequence shown here is derived from an EMBL/GenBank/DDBJ whole genome shotgun (WGS) entry which is preliminary data.</text>
</comment>
<proteinExistence type="predicted"/>
<dbReference type="EMBL" id="JADNYM010000003">
    <property type="protein sequence ID" value="MBG0738290.1"/>
    <property type="molecule type" value="Genomic_DNA"/>
</dbReference>
<keyword evidence="2" id="KW-1133">Transmembrane helix</keyword>
<dbReference type="Pfam" id="PF13641">
    <property type="entry name" value="Glyco_tranf_2_3"/>
    <property type="match status" value="1"/>
</dbReference>
<feature type="transmembrane region" description="Helical" evidence="2">
    <location>
        <begin position="463"/>
        <end position="484"/>
    </location>
</feature>
<dbReference type="Gene3D" id="3.90.550.10">
    <property type="entry name" value="Spore Coat Polysaccharide Biosynthesis Protein SpsA, Chain A"/>
    <property type="match status" value="1"/>
</dbReference>
<feature type="compositionally biased region" description="Low complexity" evidence="1">
    <location>
        <begin position="1136"/>
        <end position="1145"/>
    </location>
</feature>
<keyword evidence="4" id="KW-1185">Reference proteome</keyword>
<organism evidence="3 4">
    <name type="scientific">Arthrobacter terrae</name>
    <dbReference type="NCBI Taxonomy" id="2935737"/>
    <lineage>
        <taxon>Bacteria</taxon>
        <taxon>Bacillati</taxon>
        <taxon>Actinomycetota</taxon>
        <taxon>Actinomycetes</taxon>
        <taxon>Micrococcales</taxon>
        <taxon>Micrococcaceae</taxon>
        <taxon>Arthrobacter</taxon>
    </lineage>
</organism>
<accession>A0A931CLD4</accession>
<dbReference type="PANTHER" id="PTHR43685">
    <property type="entry name" value="GLYCOSYLTRANSFERASE"/>
    <property type="match status" value="1"/>
</dbReference>
<feature type="transmembrane region" description="Helical" evidence="2">
    <location>
        <begin position="1105"/>
        <end position="1125"/>
    </location>
</feature>